<dbReference type="PANTHER" id="PTHR46196">
    <property type="entry name" value="TRANSCRIPTION FACTOR BHLH155-LIKE ISOFORM X1-RELATED"/>
    <property type="match status" value="1"/>
</dbReference>
<accession>A0A835IWJ2</accession>
<dbReference type="OrthoDB" id="1883654at2759"/>
<evidence type="ECO:0000256" key="1">
    <source>
        <dbReference type="ARBA" id="ARBA00023015"/>
    </source>
</evidence>
<dbReference type="InterPro" id="IPR011598">
    <property type="entry name" value="bHLH_dom"/>
</dbReference>
<keyword evidence="1" id="KW-0805">Transcription regulation</keyword>
<evidence type="ECO:0000259" key="3">
    <source>
        <dbReference type="Pfam" id="PF23176"/>
    </source>
</evidence>
<keyword evidence="2" id="KW-0804">Transcription</keyword>
<dbReference type="Proteomes" id="UP000631114">
    <property type="component" value="Unassembled WGS sequence"/>
</dbReference>
<dbReference type="GO" id="GO:0003700">
    <property type="term" value="F:DNA-binding transcription factor activity"/>
    <property type="evidence" value="ECO:0007669"/>
    <property type="project" value="InterPro"/>
</dbReference>
<protein>
    <recommendedName>
        <fullName evidence="3">BHLH domain-containing protein</fullName>
    </recommendedName>
</protein>
<evidence type="ECO:0000313" key="5">
    <source>
        <dbReference type="Proteomes" id="UP000631114"/>
    </source>
</evidence>
<evidence type="ECO:0000313" key="4">
    <source>
        <dbReference type="EMBL" id="KAF9623967.1"/>
    </source>
</evidence>
<name>A0A835IWJ2_9MAGN</name>
<keyword evidence="5" id="KW-1185">Reference proteome</keyword>
<dbReference type="EMBL" id="JADFTS010000001">
    <property type="protein sequence ID" value="KAF9623967.1"/>
    <property type="molecule type" value="Genomic_DNA"/>
</dbReference>
<feature type="domain" description="BHLH" evidence="3">
    <location>
        <begin position="108"/>
        <end position="131"/>
    </location>
</feature>
<dbReference type="AlphaFoldDB" id="A0A835IWJ2"/>
<comment type="caution">
    <text evidence="4">The sequence shown here is derived from an EMBL/GenBank/DDBJ whole genome shotgun (WGS) entry which is preliminary data.</text>
</comment>
<dbReference type="PANTHER" id="PTHR46196:SF3">
    <property type="entry name" value="TRANSCRIPTION FACTOR LHW-LIKE ISOFORM X1"/>
    <property type="match status" value="1"/>
</dbReference>
<reference evidence="4 5" key="1">
    <citation type="submission" date="2020-10" db="EMBL/GenBank/DDBJ databases">
        <title>The Coptis chinensis genome and diversification of protoberbering-type alkaloids.</title>
        <authorList>
            <person name="Wang B."/>
            <person name="Shu S."/>
            <person name="Song C."/>
            <person name="Liu Y."/>
        </authorList>
    </citation>
    <scope>NUCLEOTIDE SEQUENCE [LARGE SCALE GENOMIC DNA]</scope>
    <source>
        <strain evidence="4">HL-2020</strain>
        <tissue evidence="4">Leaf</tissue>
    </source>
</reference>
<dbReference type="InterPro" id="IPR043561">
    <property type="entry name" value="LHW-like"/>
</dbReference>
<dbReference type="Pfam" id="PF23176">
    <property type="entry name" value="bHLH_LHW"/>
    <property type="match status" value="1"/>
</dbReference>
<organism evidence="4 5">
    <name type="scientific">Coptis chinensis</name>
    <dbReference type="NCBI Taxonomy" id="261450"/>
    <lineage>
        <taxon>Eukaryota</taxon>
        <taxon>Viridiplantae</taxon>
        <taxon>Streptophyta</taxon>
        <taxon>Embryophyta</taxon>
        <taxon>Tracheophyta</taxon>
        <taxon>Spermatophyta</taxon>
        <taxon>Magnoliopsida</taxon>
        <taxon>Ranunculales</taxon>
        <taxon>Ranunculaceae</taxon>
        <taxon>Coptidoideae</taxon>
        <taxon>Coptis</taxon>
    </lineage>
</organism>
<feature type="non-terminal residue" evidence="4">
    <location>
        <position position="1"/>
    </location>
</feature>
<gene>
    <name evidence="4" type="ORF">IFM89_006694</name>
</gene>
<dbReference type="GO" id="GO:0046983">
    <property type="term" value="F:protein dimerization activity"/>
    <property type="evidence" value="ECO:0007669"/>
    <property type="project" value="InterPro"/>
</dbReference>
<sequence>MKSIRIAVGWEKMIQSMELGKELVLFPTGKDLTKCPSKSSPKRSRANLIAKNKKWVLGVFYLGRIPSHVTLAKRRPGIVMFKSQDRGMTVDPRSKLRSSRACPKWWKGCSIDSLLDQTIKHMLFLRSVTNRKFKAVVDKKNLELFEDQGKENGASWAVEMGSQLEVCPIVVKDLEQPGHMLIE</sequence>
<proteinExistence type="predicted"/>
<evidence type="ECO:0000256" key="2">
    <source>
        <dbReference type="ARBA" id="ARBA00023163"/>
    </source>
</evidence>